<reference evidence="1" key="1">
    <citation type="submission" date="2016-07" db="EMBL/GenBank/DDBJ databases">
        <title>De novo transcriptome assembly of four accessions of the metal hyperaccumulator plant Noccaea caerulescens.</title>
        <authorList>
            <person name="Blande D."/>
            <person name="Halimaa P."/>
            <person name="Tervahauta A.I."/>
            <person name="Aarts M.G."/>
            <person name="Karenlampi S.O."/>
        </authorList>
    </citation>
    <scope>NUCLEOTIDE SEQUENCE</scope>
</reference>
<organism evidence="1">
    <name type="scientific">Noccaea caerulescens</name>
    <name type="common">Alpine penny-cress</name>
    <name type="synonym">Thlaspi caerulescens</name>
    <dbReference type="NCBI Taxonomy" id="107243"/>
    <lineage>
        <taxon>Eukaryota</taxon>
        <taxon>Viridiplantae</taxon>
        <taxon>Streptophyta</taxon>
        <taxon>Embryophyta</taxon>
        <taxon>Tracheophyta</taxon>
        <taxon>Spermatophyta</taxon>
        <taxon>Magnoliopsida</taxon>
        <taxon>eudicotyledons</taxon>
        <taxon>Gunneridae</taxon>
        <taxon>Pentapetalae</taxon>
        <taxon>rosids</taxon>
        <taxon>malvids</taxon>
        <taxon>Brassicales</taxon>
        <taxon>Brassicaceae</taxon>
        <taxon>Coluteocarpeae</taxon>
        <taxon>Noccaea</taxon>
    </lineage>
</organism>
<dbReference type="AlphaFoldDB" id="A0A1J3J115"/>
<dbReference type="Pfam" id="PF14299">
    <property type="entry name" value="PP2"/>
    <property type="match status" value="1"/>
</dbReference>
<name>A0A1J3J115_NOCCA</name>
<gene>
    <name evidence="1" type="ORF">MP_TR4954_c0_g1_i1_g.13569</name>
</gene>
<proteinExistence type="predicted"/>
<evidence type="ECO:0000313" key="1">
    <source>
        <dbReference type="EMBL" id="JAU85560.1"/>
    </source>
</evidence>
<dbReference type="PANTHER" id="PTHR48478:SF1">
    <property type="entry name" value="LECTIN-LIKE"/>
    <property type="match status" value="1"/>
</dbReference>
<sequence>MAYSYSVQSRMIYARDLGITWSDNSEYWSWLPLRYGASCVEAAVLKKVCWLDVNGKFDTRVLTPGTKYEVVYVVKLEDTASGWETPVNLKLTLPSNMETPQERSVSLKPHIGKWWVEIPAGEFTTTLENAGEISFSMYETASNWWKGGLFVKGVEIRPKN</sequence>
<dbReference type="GO" id="GO:0030246">
    <property type="term" value="F:carbohydrate binding"/>
    <property type="evidence" value="ECO:0007669"/>
    <property type="project" value="InterPro"/>
</dbReference>
<dbReference type="InterPro" id="IPR052147">
    <property type="entry name" value="PP2-like/Lectin"/>
</dbReference>
<dbReference type="PANTHER" id="PTHR48478">
    <property type="entry name" value="LECTIN-LIKE"/>
    <property type="match status" value="1"/>
</dbReference>
<accession>A0A1J3J115</accession>
<dbReference type="EMBL" id="GEVM01020378">
    <property type="protein sequence ID" value="JAU85560.1"/>
    <property type="molecule type" value="Transcribed_RNA"/>
</dbReference>
<protein>
    <submittedName>
        <fullName evidence="1">Uncharacterized protein PHLOEM PROTEIN 2-LIKE A4</fullName>
    </submittedName>
</protein>
<dbReference type="InterPro" id="IPR025886">
    <property type="entry name" value="PP2-like"/>
</dbReference>